<feature type="transmembrane region" description="Helical" evidence="1">
    <location>
        <begin position="203"/>
        <end position="219"/>
    </location>
</feature>
<feature type="chain" id="PRO_5046581216" evidence="2">
    <location>
        <begin position="22"/>
        <end position="413"/>
    </location>
</feature>
<reference evidence="4 5" key="1">
    <citation type="submission" date="2020-11" db="EMBL/GenBank/DDBJ databases">
        <authorList>
            <person name="Kim M.K."/>
        </authorList>
    </citation>
    <scope>NUCLEOTIDE SEQUENCE [LARGE SCALE GENOMIC DNA]</scope>
    <source>
        <strain evidence="4 5">BT662</strain>
    </source>
</reference>
<keyword evidence="5" id="KW-1185">Reference proteome</keyword>
<feature type="transmembrane region" description="Helical" evidence="1">
    <location>
        <begin position="180"/>
        <end position="196"/>
    </location>
</feature>
<dbReference type="RefSeq" id="WP_196292072.1">
    <property type="nucleotide sequence ID" value="NZ_JADQDM010000002.1"/>
</dbReference>
<evidence type="ECO:0000313" key="4">
    <source>
        <dbReference type="EMBL" id="MBF9220630.1"/>
    </source>
</evidence>
<dbReference type="PROSITE" id="PS51257">
    <property type="entry name" value="PROKAR_LIPOPROTEIN"/>
    <property type="match status" value="1"/>
</dbReference>
<name>A0ABS0I105_9BACT</name>
<dbReference type="Proteomes" id="UP000618931">
    <property type="component" value="Unassembled WGS sequence"/>
</dbReference>
<organism evidence="4 5">
    <name type="scientific">Hymenobacter ruricola</name>
    <dbReference type="NCBI Taxonomy" id="2791023"/>
    <lineage>
        <taxon>Bacteria</taxon>
        <taxon>Pseudomonadati</taxon>
        <taxon>Bacteroidota</taxon>
        <taxon>Cytophagia</taxon>
        <taxon>Cytophagales</taxon>
        <taxon>Hymenobacteraceae</taxon>
        <taxon>Hymenobacter</taxon>
    </lineage>
</organism>
<dbReference type="Pfam" id="PF13231">
    <property type="entry name" value="PMT_2"/>
    <property type="match status" value="1"/>
</dbReference>
<gene>
    <name evidence="4" type="ORF">I2H31_05890</name>
</gene>
<protein>
    <submittedName>
        <fullName evidence="4">Glycosyltransferase family 39 protein</fullName>
    </submittedName>
</protein>
<evidence type="ECO:0000256" key="2">
    <source>
        <dbReference type="SAM" id="SignalP"/>
    </source>
</evidence>
<feature type="signal peptide" evidence="2">
    <location>
        <begin position="1"/>
        <end position="21"/>
    </location>
</feature>
<accession>A0ABS0I105</accession>
<feature type="transmembrane region" description="Helical" evidence="1">
    <location>
        <begin position="251"/>
        <end position="271"/>
    </location>
</feature>
<dbReference type="EMBL" id="JADQDM010000002">
    <property type="protein sequence ID" value="MBF9220630.1"/>
    <property type="molecule type" value="Genomic_DNA"/>
</dbReference>
<keyword evidence="1" id="KW-0472">Membrane</keyword>
<evidence type="ECO:0000256" key="1">
    <source>
        <dbReference type="SAM" id="Phobius"/>
    </source>
</evidence>
<feature type="transmembrane region" description="Helical" evidence="1">
    <location>
        <begin position="225"/>
        <end position="244"/>
    </location>
</feature>
<keyword evidence="1" id="KW-1133">Transmembrane helix</keyword>
<feature type="transmembrane region" description="Helical" evidence="1">
    <location>
        <begin position="124"/>
        <end position="143"/>
    </location>
</feature>
<feature type="transmembrane region" description="Helical" evidence="1">
    <location>
        <begin position="380"/>
        <end position="400"/>
    </location>
</feature>
<feature type="transmembrane region" description="Helical" evidence="1">
    <location>
        <begin position="325"/>
        <end position="342"/>
    </location>
</feature>
<evidence type="ECO:0000259" key="3">
    <source>
        <dbReference type="Pfam" id="PF13231"/>
    </source>
</evidence>
<dbReference type="InterPro" id="IPR038731">
    <property type="entry name" value="RgtA/B/C-like"/>
</dbReference>
<keyword evidence="1" id="KW-0812">Transmembrane</keyword>
<comment type="caution">
    <text evidence="4">The sequence shown here is derived from an EMBL/GenBank/DDBJ whole genome shotgun (WGS) entry which is preliminary data.</text>
</comment>
<feature type="transmembrane region" description="Helical" evidence="1">
    <location>
        <begin position="354"/>
        <end position="373"/>
    </location>
</feature>
<sequence>MKQKLSLLAILLLGCCFLAVRCYNLQTQPRSAHKVTTWDAFGYYMYLPSVLIYHDVKELKWEPPIDAKYELSGGLFYQAMRLESGTYTNKYLGGVALMQLPFFLAGHAAAAALGAPMDGFSPPYQYALMFGAILWALLGLWFLRKVLLRFFDDKTTALALLFLGLCSNWIQYVSIDAAQSHGYIFTLYAVVLWLTIRWYELPRLGLAFGIGLVCGLAVISRPTELLIIIIPLLWAAGPGHWAFVRQHRQHIWLCCLGGLLGVAPQLAYWQYTTGHLVHDVGSKWYFLNPWFRVLVGPEKGWFLYTPVSIMMVAGWWLMKDYPFRKAVLTFCLLNIWVVIAWSDWRYGGSYSTRALVQSYPVLALPLACVVQYFRRQRKSYVLYTLLVLLTVLNFYQMRIYNSGVAESFSPFLF</sequence>
<feature type="transmembrane region" description="Helical" evidence="1">
    <location>
        <begin position="301"/>
        <end position="318"/>
    </location>
</feature>
<feature type="transmembrane region" description="Helical" evidence="1">
    <location>
        <begin position="91"/>
        <end position="112"/>
    </location>
</feature>
<keyword evidence="2" id="KW-0732">Signal</keyword>
<evidence type="ECO:0000313" key="5">
    <source>
        <dbReference type="Proteomes" id="UP000618931"/>
    </source>
</evidence>
<proteinExistence type="predicted"/>
<feature type="domain" description="Glycosyltransferase RgtA/B/C/D-like" evidence="3">
    <location>
        <begin position="127"/>
        <end position="268"/>
    </location>
</feature>
<feature type="transmembrane region" description="Helical" evidence="1">
    <location>
        <begin position="155"/>
        <end position="174"/>
    </location>
</feature>